<proteinExistence type="predicted"/>
<name>A0ABP9YWA7_9FUNG</name>
<dbReference type="Proteomes" id="UP001473302">
    <property type="component" value="Unassembled WGS sequence"/>
</dbReference>
<evidence type="ECO:0000313" key="2">
    <source>
        <dbReference type="Proteomes" id="UP001473302"/>
    </source>
</evidence>
<comment type="caution">
    <text evidence="1">The sequence shown here is derived from an EMBL/GenBank/DDBJ whole genome shotgun (WGS) entry which is preliminary data.</text>
</comment>
<accession>A0ABP9YWA7</accession>
<keyword evidence="2" id="KW-1185">Reference proteome</keyword>
<sequence length="214" mass="24970">MTGWRHHENKCYAFSNRKMAQNYIARVVLGRTKVGEDFELFRQQHQAELRPNNDVRRTIVAYGDANIRGNTPIPVKQVQRTIADKAIIIAVDEFHTSVIYCHCLRRLQKVVSPLNICNHRKKKHRTTLKCYDEENHILHRTSQSTVKRVNYPLTLCLPCPVNNENRLYWNRDVKAAANIRSILVEYIRQDFNLNSRPAQLFRAQQGQGLSFSSI</sequence>
<gene>
    <name evidence="1" type="ORF">MFLAVUS_004575</name>
</gene>
<reference evidence="1 2" key="1">
    <citation type="submission" date="2024-04" db="EMBL/GenBank/DDBJ databases">
        <title>genome sequences of Mucor flavus KT1a and Helicostylum pulchrum KT1b strains isolated from the surface of a dry-aged beef.</title>
        <authorList>
            <person name="Toyotome T."/>
            <person name="Hosono M."/>
            <person name="Torimaru M."/>
            <person name="Fukuda K."/>
            <person name="Mikami N."/>
        </authorList>
    </citation>
    <scope>NUCLEOTIDE SEQUENCE [LARGE SCALE GENOMIC DNA]</scope>
    <source>
        <strain evidence="1 2">KT1a</strain>
    </source>
</reference>
<protein>
    <submittedName>
        <fullName evidence="1">Uncharacterized protein</fullName>
    </submittedName>
</protein>
<dbReference type="EMBL" id="BAABUK010000009">
    <property type="protein sequence ID" value="GAA5811146.1"/>
    <property type="molecule type" value="Genomic_DNA"/>
</dbReference>
<evidence type="ECO:0000313" key="1">
    <source>
        <dbReference type="EMBL" id="GAA5811146.1"/>
    </source>
</evidence>
<organism evidence="1 2">
    <name type="scientific">Mucor flavus</name>
    <dbReference type="NCBI Taxonomy" id="439312"/>
    <lineage>
        <taxon>Eukaryota</taxon>
        <taxon>Fungi</taxon>
        <taxon>Fungi incertae sedis</taxon>
        <taxon>Mucoromycota</taxon>
        <taxon>Mucoromycotina</taxon>
        <taxon>Mucoromycetes</taxon>
        <taxon>Mucorales</taxon>
        <taxon>Mucorineae</taxon>
        <taxon>Mucoraceae</taxon>
        <taxon>Mucor</taxon>
    </lineage>
</organism>